<dbReference type="Gene3D" id="3.30.428.10">
    <property type="entry name" value="HIT-like"/>
    <property type="match status" value="1"/>
</dbReference>
<sequence>MESATIDSPTCVDCLFCNGDFIMTSEIYRDEDMVVIDDIKPSGRSHWLIMPLQHIRSVEGLAATHLPLCNVLSTSNTSPQTSLPKPPE</sequence>
<dbReference type="Pfam" id="PF11969">
    <property type="entry name" value="DcpS_C"/>
    <property type="match status" value="1"/>
</dbReference>
<protein>
    <submittedName>
        <fullName evidence="1">Histidine triad nucleotide-binding protein 3, variant 2</fullName>
    </submittedName>
</protein>
<name>A0AAD6J240_DREDA</name>
<dbReference type="Proteomes" id="UP001221413">
    <property type="component" value="Unassembled WGS sequence"/>
</dbReference>
<accession>A0AAD6J240</accession>
<gene>
    <name evidence="1" type="ORF">Dda_1658</name>
</gene>
<dbReference type="EMBL" id="JAQGDS010000002">
    <property type="protein sequence ID" value="KAJ6263099.1"/>
    <property type="molecule type" value="Genomic_DNA"/>
</dbReference>
<evidence type="ECO:0000313" key="1">
    <source>
        <dbReference type="EMBL" id="KAJ6263099.1"/>
    </source>
</evidence>
<keyword evidence="2" id="KW-1185">Reference proteome</keyword>
<dbReference type="AlphaFoldDB" id="A0AAD6J240"/>
<reference evidence="1" key="1">
    <citation type="submission" date="2023-01" db="EMBL/GenBank/DDBJ databases">
        <title>The chitinases involved in constricting ring structure development in the nematode-trapping fungus Drechslerella dactyloides.</title>
        <authorList>
            <person name="Wang R."/>
            <person name="Zhang L."/>
            <person name="Tang P."/>
            <person name="Li S."/>
            <person name="Liang L."/>
        </authorList>
    </citation>
    <scope>NUCLEOTIDE SEQUENCE</scope>
    <source>
        <strain evidence="1">YMF1.00031</strain>
    </source>
</reference>
<proteinExistence type="predicted"/>
<evidence type="ECO:0000313" key="2">
    <source>
        <dbReference type="Proteomes" id="UP001221413"/>
    </source>
</evidence>
<dbReference type="SUPFAM" id="SSF54197">
    <property type="entry name" value="HIT-like"/>
    <property type="match status" value="1"/>
</dbReference>
<comment type="caution">
    <text evidence="1">The sequence shown here is derived from an EMBL/GenBank/DDBJ whole genome shotgun (WGS) entry which is preliminary data.</text>
</comment>
<organism evidence="1 2">
    <name type="scientific">Drechslerella dactyloides</name>
    <name type="common">Nematode-trapping fungus</name>
    <name type="synonym">Arthrobotrys dactyloides</name>
    <dbReference type="NCBI Taxonomy" id="74499"/>
    <lineage>
        <taxon>Eukaryota</taxon>
        <taxon>Fungi</taxon>
        <taxon>Dikarya</taxon>
        <taxon>Ascomycota</taxon>
        <taxon>Pezizomycotina</taxon>
        <taxon>Orbiliomycetes</taxon>
        <taxon>Orbiliales</taxon>
        <taxon>Orbiliaceae</taxon>
        <taxon>Drechslerella</taxon>
    </lineage>
</organism>
<dbReference type="InterPro" id="IPR036265">
    <property type="entry name" value="HIT-like_sf"/>
</dbReference>